<feature type="compositionally biased region" description="Basic and acidic residues" evidence="1">
    <location>
        <begin position="140"/>
        <end position="152"/>
    </location>
</feature>
<dbReference type="RefSeq" id="XP_038844012.1">
    <property type="nucleotide sequence ID" value="XM_038988084.1"/>
</dbReference>
<name>A0A8U0QK85_SALNM</name>
<protein>
    <submittedName>
        <fullName evidence="3">Uncharacterized protein LOC120043490</fullName>
    </submittedName>
</protein>
<feature type="region of interest" description="Disordered" evidence="1">
    <location>
        <begin position="287"/>
        <end position="369"/>
    </location>
</feature>
<evidence type="ECO:0000313" key="3">
    <source>
        <dbReference type="RefSeq" id="XP_038844012.1"/>
    </source>
</evidence>
<evidence type="ECO:0000313" key="2">
    <source>
        <dbReference type="Proteomes" id="UP000808372"/>
    </source>
</evidence>
<feature type="region of interest" description="Disordered" evidence="1">
    <location>
        <begin position="426"/>
        <end position="451"/>
    </location>
</feature>
<feature type="region of interest" description="Disordered" evidence="1">
    <location>
        <begin position="108"/>
        <end position="158"/>
    </location>
</feature>
<sequence length="612" mass="66019">MGRLDDAAKRKVVELRQAGLSFRKIKAVLELENIRVSAQAIYLYLKEFQRKKVQRGGESAAAPDPQTTPGVGPGRGDGGSREGWNDQQIRNLLREASRHAGYVAASEFAKQCPGSTPPEVRGQGPSGTGGEGASRGQSNRTEKQEEGNKKEDEDKDIQIVSVTSLAQNSQQRGLPPAGAAAVTVTGAYMRKRATPSPATNPILAARKRLLDKALSHRAKIRDSSYQSYQQVAALLRREQSNALGSDVQRPVAADQPQSYDPVAQRLTQVRNLDGQQGASVPRHMFQQRVGGQAVRSPHPAPPRVGIRLPNPPPPPPTSQGSSPVIRLQSPGSQGMNQGLLRRDRNPSPQQAAHQEAGGRCGGGSGGGLQEQVQTLGSEIHSLSLAVRMLVEQQYRLEREQVQQTQVQRQILSTLQTLASRLEAPCTSLHQQRQHPKTPPPPVLPASGSASYSQDTFPFSQGGYAQCSQAQPSYNGMDSSSLETIETFKLSGQSPHGINGFQTGSISSTTDSLTLTHTPTYTLAHTQPYSSAYTQQPHTQTHMPSCTQSYATTYTQSHTQSYRGTDSTDYPSTSTEGALQDCMAPTQASVDLDSDITVSPQETQLNIIKVEAL</sequence>
<keyword evidence="2" id="KW-1185">Reference proteome</keyword>
<feature type="region of interest" description="Disordered" evidence="1">
    <location>
        <begin position="54"/>
        <end position="84"/>
    </location>
</feature>
<proteinExistence type="predicted"/>
<feature type="region of interest" description="Disordered" evidence="1">
    <location>
        <begin position="556"/>
        <end position="576"/>
    </location>
</feature>
<feature type="compositionally biased region" description="Gly residues" evidence="1">
    <location>
        <begin position="124"/>
        <end position="133"/>
    </location>
</feature>
<reference evidence="3" key="1">
    <citation type="submission" date="2025-08" db="UniProtKB">
        <authorList>
            <consortium name="RefSeq"/>
        </authorList>
    </citation>
    <scope>IDENTIFICATION</scope>
    <source>
        <tissue evidence="3">White muscle</tissue>
    </source>
</reference>
<dbReference type="Proteomes" id="UP000808372">
    <property type="component" value="Unplaced"/>
</dbReference>
<gene>
    <name evidence="3" type="primary">LOC120043490</name>
</gene>
<dbReference type="GeneID" id="120043490"/>
<accession>A0A8U0QK85</accession>
<dbReference type="AlphaFoldDB" id="A0A8U0QK85"/>
<dbReference type="KEGG" id="snh:120043490"/>
<organism evidence="2 3">
    <name type="scientific">Salvelinus namaycush</name>
    <name type="common">Lake trout</name>
    <name type="synonym">Salmo namaycush</name>
    <dbReference type="NCBI Taxonomy" id="8040"/>
    <lineage>
        <taxon>Eukaryota</taxon>
        <taxon>Metazoa</taxon>
        <taxon>Chordata</taxon>
        <taxon>Craniata</taxon>
        <taxon>Vertebrata</taxon>
        <taxon>Euteleostomi</taxon>
        <taxon>Actinopterygii</taxon>
        <taxon>Neopterygii</taxon>
        <taxon>Teleostei</taxon>
        <taxon>Protacanthopterygii</taxon>
        <taxon>Salmoniformes</taxon>
        <taxon>Salmonidae</taxon>
        <taxon>Salmoninae</taxon>
        <taxon>Salvelinus</taxon>
    </lineage>
</organism>
<feature type="compositionally biased region" description="Gly residues" evidence="1">
    <location>
        <begin position="358"/>
        <end position="368"/>
    </location>
</feature>
<evidence type="ECO:0000256" key="1">
    <source>
        <dbReference type="SAM" id="MobiDB-lite"/>
    </source>
</evidence>